<accession>A0AAV7NF57</accession>
<name>A0AAV7NF57_PLEWA</name>
<keyword evidence="2" id="KW-1185">Reference proteome</keyword>
<dbReference type="AlphaFoldDB" id="A0AAV7NF57"/>
<proteinExistence type="predicted"/>
<dbReference type="EMBL" id="JANPWB010000012">
    <property type="protein sequence ID" value="KAJ1114702.1"/>
    <property type="molecule type" value="Genomic_DNA"/>
</dbReference>
<organism evidence="1 2">
    <name type="scientific">Pleurodeles waltl</name>
    <name type="common">Iberian ribbed newt</name>
    <dbReference type="NCBI Taxonomy" id="8319"/>
    <lineage>
        <taxon>Eukaryota</taxon>
        <taxon>Metazoa</taxon>
        <taxon>Chordata</taxon>
        <taxon>Craniata</taxon>
        <taxon>Vertebrata</taxon>
        <taxon>Euteleostomi</taxon>
        <taxon>Amphibia</taxon>
        <taxon>Batrachia</taxon>
        <taxon>Caudata</taxon>
        <taxon>Salamandroidea</taxon>
        <taxon>Salamandridae</taxon>
        <taxon>Pleurodelinae</taxon>
        <taxon>Pleurodeles</taxon>
    </lineage>
</organism>
<gene>
    <name evidence="1" type="ORF">NDU88_002933</name>
</gene>
<comment type="caution">
    <text evidence="1">The sequence shown here is derived from an EMBL/GenBank/DDBJ whole genome shotgun (WGS) entry which is preliminary data.</text>
</comment>
<sequence>MDQYTEAPRSVLHCFGTDEKEHSETVEGVMSNLILGAIVSTRQALEGKIDSFSIELNFVRVDVCKVINKTREIEAKVVIQSPDTKELQATVRALIDKTKQLDDHLEDSEDGAGGCNLCFIIFSKGQEGSSLEAFLESWLQSIVDSSNLSAS</sequence>
<reference evidence="1" key="1">
    <citation type="journal article" date="2022" name="bioRxiv">
        <title>Sequencing and chromosome-scale assembly of the giantPleurodeles waltlgenome.</title>
        <authorList>
            <person name="Brown T."/>
            <person name="Elewa A."/>
            <person name="Iarovenko S."/>
            <person name="Subramanian E."/>
            <person name="Araus A.J."/>
            <person name="Petzold A."/>
            <person name="Susuki M."/>
            <person name="Suzuki K.-i.T."/>
            <person name="Hayashi T."/>
            <person name="Toyoda A."/>
            <person name="Oliveira C."/>
            <person name="Osipova E."/>
            <person name="Leigh N.D."/>
            <person name="Simon A."/>
            <person name="Yun M.H."/>
        </authorList>
    </citation>
    <scope>NUCLEOTIDE SEQUENCE</scope>
    <source>
        <strain evidence="1">20211129_DDA</strain>
        <tissue evidence="1">Liver</tissue>
    </source>
</reference>
<dbReference type="Proteomes" id="UP001066276">
    <property type="component" value="Chromosome 8"/>
</dbReference>
<evidence type="ECO:0000313" key="2">
    <source>
        <dbReference type="Proteomes" id="UP001066276"/>
    </source>
</evidence>
<evidence type="ECO:0000313" key="1">
    <source>
        <dbReference type="EMBL" id="KAJ1114702.1"/>
    </source>
</evidence>
<protein>
    <submittedName>
        <fullName evidence="1">Uncharacterized protein</fullName>
    </submittedName>
</protein>